<reference evidence="4" key="1">
    <citation type="submission" date="2021-04" db="EMBL/GenBank/DDBJ databases">
        <title>First draft genome resource for Brassicaceae pathogens Fusarium oxysporum f. sp. raphani and Fusarium oxysporum f. sp. rapae.</title>
        <authorList>
            <person name="Asai S."/>
        </authorList>
    </citation>
    <scope>NUCLEOTIDE SEQUENCE</scope>
    <source>
        <strain evidence="4">Tf1262</strain>
    </source>
</reference>
<feature type="transmembrane region" description="Helical" evidence="3">
    <location>
        <begin position="49"/>
        <end position="67"/>
    </location>
</feature>
<feature type="compositionally biased region" description="Basic residues" evidence="2">
    <location>
        <begin position="102"/>
        <end position="111"/>
    </location>
</feature>
<keyword evidence="3" id="KW-0472">Membrane</keyword>
<gene>
    <name evidence="4" type="ORF">Forpi1262_v013157</name>
</gene>
<evidence type="ECO:0000313" key="5">
    <source>
        <dbReference type="Proteomes" id="UP000693942"/>
    </source>
</evidence>
<sequence length="583" mass="65690">MLSSNIAGFTKKSTASVMMFLGYCLGQFTGPQFFITHEAPQFQTAFKGFYSSVSAMIGLEIILLVYIRYQNHRRGRREVQEICNVNISRDDLDLTDWQQGSFRRRGKRKSTPRQPSGTEMSPQSQTTFSMAETDAPDSFEPSSLAMLDAAAMPWMDGIFDSYPDQQWDLSPDSTILYNGTAQTWLPQTDSPGQISADFNVGSLSSSSPQTVSDRVLAQHYTQNLASKYSSKGQTWNNHTYFFNRFNSSHSFVISALYAWTAAHLHCNGTLGSETSALEHYEKSLAALGDQLDIHLGVGSAERELSQTWPQLITRDDDLDAVSVTLYFLAWTDLLLSRRAYLKRILSLEACLLGSRDHGDQSQSVYGRMAVWFCFLDARAALFSQGDDRIIQCLGNDLGLMFAVDRSYNFLQQEYTLLYPNEERRWDEAHRPLDIEQDLATISEEKAAENKVLSIYLTANALFHAVHIYASRVYRPTDAAYADTPHAEDIIGITRRFYNKLKRPRTEAPPTKIWPIPLIMAAIEAKDPIYRDWALQLIKDCSQAGKHYVNACAFVEKVHAAEEGTGCRANLSQIAQDMGDNFVI</sequence>
<organism evidence="4 5">
    <name type="scientific">Fusarium oxysporum f. sp. raphani</name>
    <dbReference type="NCBI Taxonomy" id="96318"/>
    <lineage>
        <taxon>Eukaryota</taxon>
        <taxon>Fungi</taxon>
        <taxon>Dikarya</taxon>
        <taxon>Ascomycota</taxon>
        <taxon>Pezizomycotina</taxon>
        <taxon>Sordariomycetes</taxon>
        <taxon>Hypocreomycetidae</taxon>
        <taxon>Hypocreales</taxon>
        <taxon>Nectriaceae</taxon>
        <taxon>Fusarium</taxon>
        <taxon>Fusarium oxysporum species complex</taxon>
    </lineage>
</organism>
<proteinExistence type="predicted"/>
<evidence type="ECO:0000256" key="3">
    <source>
        <dbReference type="SAM" id="Phobius"/>
    </source>
</evidence>
<feature type="transmembrane region" description="Helical" evidence="3">
    <location>
        <begin position="12"/>
        <end position="29"/>
    </location>
</feature>
<feature type="compositionally biased region" description="Polar residues" evidence="2">
    <location>
        <begin position="112"/>
        <end position="130"/>
    </location>
</feature>
<feature type="region of interest" description="Disordered" evidence="2">
    <location>
        <begin position="98"/>
        <end position="139"/>
    </location>
</feature>
<dbReference type="EMBL" id="JAELUR010000011">
    <property type="protein sequence ID" value="KAG7425333.1"/>
    <property type="molecule type" value="Genomic_DNA"/>
</dbReference>
<keyword evidence="1" id="KW-0539">Nucleus</keyword>
<keyword evidence="3" id="KW-1133">Transmembrane helix</keyword>
<comment type="caution">
    <text evidence="4">The sequence shown here is derived from an EMBL/GenBank/DDBJ whole genome shotgun (WGS) entry which is preliminary data.</text>
</comment>
<dbReference type="PANTHER" id="PTHR37534:SF46">
    <property type="entry name" value="ZN(II)2CYS6 TRANSCRIPTION FACTOR (EUROFUNG)"/>
    <property type="match status" value="1"/>
</dbReference>
<evidence type="ECO:0000313" key="4">
    <source>
        <dbReference type="EMBL" id="KAG7425333.1"/>
    </source>
</evidence>
<accession>A0A8J5PFS5</accession>
<dbReference type="Proteomes" id="UP000693942">
    <property type="component" value="Unassembled WGS sequence"/>
</dbReference>
<dbReference type="AlphaFoldDB" id="A0A8J5PFS5"/>
<evidence type="ECO:0000256" key="2">
    <source>
        <dbReference type="SAM" id="MobiDB-lite"/>
    </source>
</evidence>
<evidence type="ECO:0000256" key="1">
    <source>
        <dbReference type="ARBA" id="ARBA00023242"/>
    </source>
</evidence>
<keyword evidence="3" id="KW-0812">Transmembrane</keyword>
<name>A0A8J5PFS5_FUSOX</name>
<protein>
    <submittedName>
        <fullName evidence="4">Putative transporter</fullName>
    </submittedName>
</protein>
<dbReference type="PANTHER" id="PTHR37534">
    <property type="entry name" value="TRANSCRIPTIONAL ACTIVATOR PROTEIN UGA3"/>
    <property type="match status" value="1"/>
</dbReference>